<protein>
    <submittedName>
        <fullName evidence="1">Hemin uptake protein HemP</fullName>
    </submittedName>
</protein>
<proteinExistence type="predicted"/>
<keyword evidence="2" id="KW-1185">Reference proteome</keyword>
<comment type="caution">
    <text evidence="1">The sequence shown here is derived from an EMBL/GenBank/DDBJ whole genome shotgun (WGS) entry which is preliminary data.</text>
</comment>
<organism evidence="1 2">
    <name type="scientific">Aquamicrobium soli</name>
    <dbReference type="NCBI Taxonomy" id="1811518"/>
    <lineage>
        <taxon>Bacteria</taxon>
        <taxon>Pseudomonadati</taxon>
        <taxon>Pseudomonadota</taxon>
        <taxon>Alphaproteobacteria</taxon>
        <taxon>Hyphomicrobiales</taxon>
        <taxon>Phyllobacteriaceae</taxon>
        <taxon>Aquamicrobium</taxon>
    </lineage>
</organism>
<accession>A0ABV7KCB8</accession>
<dbReference type="RefSeq" id="WP_378222561.1">
    <property type="nucleotide sequence ID" value="NZ_JBHRTK010000016.1"/>
</dbReference>
<dbReference type="EMBL" id="JBHRTK010000016">
    <property type="protein sequence ID" value="MFC3207948.1"/>
    <property type="molecule type" value="Genomic_DNA"/>
</dbReference>
<dbReference type="Pfam" id="PF10636">
    <property type="entry name" value="hemP"/>
    <property type="match status" value="1"/>
</dbReference>
<evidence type="ECO:0000313" key="2">
    <source>
        <dbReference type="Proteomes" id="UP001595583"/>
    </source>
</evidence>
<dbReference type="Gene3D" id="2.10.70.10">
    <property type="entry name" value="Complement Module, domain 1"/>
    <property type="match status" value="1"/>
</dbReference>
<reference evidence="2" key="1">
    <citation type="journal article" date="2019" name="Int. J. Syst. Evol. Microbiol.">
        <title>The Global Catalogue of Microorganisms (GCM) 10K type strain sequencing project: providing services to taxonomists for standard genome sequencing and annotation.</title>
        <authorList>
            <consortium name="The Broad Institute Genomics Platform"/>
            <consortium name="The Broad Institute Genome Sequencing Center for Infectious Disease"/>
            <person name="Wu L."/>
            <person name="Ma J."/>
        </authorList>
    </citation>
    <scope>NUCLEOTIDE SEQUENCE [LARGE SCALE GENOMIC DNA]</scope>
    <source>
        <strain evidence="2">KCTC 52165</strain>
    </source>
</reference>
<gene>
    <name evidence="1" type="primary">hemP</name>
    <name evidence="1" type="ORF">ACFOHJ_17120</name>
</gene>
<sequence>MNSHNPDAFRHRYQRVETQAPSRFEVDRTAVRTVSSNALFAGSHEIGIEHHGSLYRLKITRQGKLILNK</sequence>
<evidence type="ECO:0000313" key="1">
    <source>
        <dbReference type="EMBL" id="MFC3207948.1"/>
    </source>
</evidence>
<dbReference type="Proteomes" id="UP001595583">
    <property type="component" value="Unassembled WGS sequence"/>
</dbReference>
<name>A0ABV7KCB8_9HYPH</name>
<dbReference type="InterPro" id="IPR019600">
    <property type="entry name" value="Hemin_uptake_protein_HemP"/>
</dbReference>